<keyword evidence="6" id="KW-1185">Reference proteome</keyword>
<accession>L1IM78</accession>
<dbReference type="OrthoDB" id="2152435at2759"/>
<dbReference type="EnsemblProtists" id="EKX37378">
    <property type="protein sequence ID" value="EKX37378"/>
    <property type="gene ID" value="GUITHDRAFT_116491"/>
</dbReference>
<keyword evidence="1 2" id="KW-0175">Coiled coil</keyword>
<evidence type="ECO:0000313" key="4">
    <source>
        <dbReference type="EMBL" id="EKX37378.1"/>
    </source>
</evidence>
<feature type="region of interest" description="Disordered" evidence="3">
    <location>
        <begin position="13"/>
        <end position="44"/>
    </location>
</feature>
<dbReference type="HOGENOM" id="CLU_035139_0_0_1"/>
<dbReference type="PANTHER" id="PTHR21549">
    <property type="entry name" value="MUTATED IN BLADDER CANCER 1"/>
    <property type="match status" value="1"/>
</dbReference>
<evidence type="ECO:0008006" key="7">
    <source>
        <dbReference type="Google" id="ProtNLM"/>
    </source>
</evidence>
<protein>
    <recommendedName>
        <fullName evidence="7">Coiled-coil domain-containing protein 112</fullName>
    </recommendedName>
</protein>
<proteinExistence type="predicted"/>
<feature type="region of interest" description="Disordered" evidence="3">
    <location>
        <begin position="185"/>
        <end position="206"/>
    </location>
</feature>
<dbReference type="KEGG" id="gtt:GUITHDRAFT_116491"/>
<evidence type="ECO:0000256" key="3">
    <source>
        <dbReference type="SAM" id="MobiDB-lite"/>
    </source>
</evidence>
<feature type="compositionally biased region" description="Basic and acidic residues" evidence="3">
    <location>
        <begin position="307"/>
        <end position="330"/>
    </location>
</feature>
<feature type="coiled-coil region" evidence="2">
    <location>
        <begin position="152"/>
        <end position="179"/>
    </location>
</feature>
<dbReference type="PANTHER" id="PTHR21549:SF0">
    <property type="entry name" value="COILED-COIL DOMAIN-CONTAINING PROTEIN 112"/>
    <property type="match status" value="1"/>
</dbReference>
<reference evidence="4 6" key="1">
    <citation type="journal article" date="2012" name="Nature">
        <title>Algal genomes reveal evolutionary mosaicism and the fate of nucleomorphs.</title>
        <authorList>
            <consortium name="DOE Joint Genome Institute"/>
            <person name="Curtis B.A."/>
            <person name="Tanifuji G."/>
            <person name="Burki F."/>
            <person name="Gruber A."/>
            <person name="Irimia M."/>
            <person name="Maruyama S."/>
            <person name="Arias M.C."/>
            <person name="Ball S.G."/>
            <person name="Gile G.H."/>
            <person name="Hirakawa Y."/>
            <person name="Hopkins J.F."/>
            <person name="Kuo A."/>
            <person name="Rensing S.A."/>
            <person name="Schmutz J."/>
            <person name="Symeonidi A."/>
            <person name="Elias M."/>
            <person name="Eveleigh R.J."/>
            <person name="Herman E.K."/>
            <person name="Klute M.J."/>
            <person name="Nakayama T."/>
            <person name="Obornik M."/>
            <person name="Reyes-Prieto A."/>
            <person name="Armbrust E.V."/>
            <person name="Aves S.J."/>
            <person name="Beiko R.G."/>
            <person name="Coutinho P."/>
            <person name="Dacks J.B."/>
            <person name="Durnford D.G."/>
            <person name="Fast N.M."/>
            <person name="Green B.R."/>
            <person name="Grisdale C.J."/>
            <person name="Hempel F."/>
            <person name="Henrissat B."/>
            <person name="Hoppner M.P."/>
            <person name="Ishida K."/>
            <person name="Kim E."/>
            <person name="Koreny L."/>
            <person name="Kroth P.G."/>
            <person name="Liu Y."/>
            <person name="Malik S.B."/>
            <person name="Maier U.G."/>
            <person name="McRose D."/>
            <person name="Mock T."/>
            <person name="Neilson J.A."/>
            <person name="Onodera N.T."/>
            <person name="Poole A.M."/>
            <person name="Pritham E.J."/>
            <person name="Richards T.A."/>
            <person name="Rocap G."/>
            <person name="Roy S.W."/>
            <person name="Sarai C."/>
            <person name="Schaack S."/>
            <person name="Shirato S."/>
            <person name="Slamovits C.H."/>
            <person name="Spencer D.F."/>
            <person name="Suzuki S."/>
            <person name="Worden A.Z."/>
            <person name="Zauner S."/>
            <person name="Barry K."/>
            <person name="Bell C."/>
            <person name="Bharti A.K."/>
            <person name="Crow J.A."/>
            <person name="Grimwood J."/>
            <person name="Kramer R."/>
            <person name="Lindquist E."/>
            <person name="Lucas S."/>
            <person name="Salamov A."/>
            <person name="McFadden G.I."/>
            <person name="Lane C.E."/>
            <person name="Keeling P.J."/>
            <person name="Gray M.W."/>
            <person name="Grigoriev I.V."/>
            <person name="Archibald J.M."/>
        </authorList>
    </citation>
    <scope>NUCLEOTIDE SEQUENCE</scope>
    <source>
        <strain evidence="4 6">CCMP2712</strain>
    </source>
</reference>
<evidence type="ECO:0000256" key="2">
    <source>
        <dbReference type="SAM" id="Coils"/>
    </source>
</evidence>
<reference evidence="5" key="3">
    <citation type="submission" date="2015-06" db="UniProtKB">
        <authorList>
            <consortium name="EnsemblProtists"/>
        </authorList>
    </citation>
    <scope>IDENTIFICATION</scope>
</reference>
<dbReference type="EMBL" id="JH993060">
    <property type="protein sequence ID" value="EKX37378.1"/>
    <property type="molecule type" value="Genomic_DNA"/>
</dbReference>
<name>L1IM78_GUITC</name>
<dbReference type="InterPro" id="IPR039902">
    <property type="entry name" value="CCDC148/CCDC112"/>
</dbReference>
<organism evidence="4">
    <name type="scientific">Guillardia theta (strain CCMP2712)</name>
    <name type="common">Cryptophyte</name>
    <dbReference type="NCBI Taxonomy" id="905079"/>
    <lineage>
        <taxon>Eukaryota</taxon>
        <taxon>Cryptophyceae</taxon>
        <taxon>Pyrenomonadales</taxon>
        <taxon>Geminigeraceae</taxon>
        <taxon>Guillardia</taxon>
    </lineage>
</organism>
<dbReference type="AlphaFoldDB" id="L1IM78"/>
<dbReference type="RefSeq" id="XP_005824358.1">
    <property type="nucleotide sequence ID" value="XM_005824301.1"/>
</dbReference>
<evidence type="ECO:0000313" key="6">
    <source>
        <dbReference type="Proteomes" id="UP000011087"/>
    </source>
</evidence>
<dbReference type="OMA" id="HRAVPAW"/>
<dbReference type="STRING" id="905079.L1IM78"/>
<evidence type="ECO:0000313" key="5">
    <source>
        <dbReference type="EnsemblProtists" id="EKX37378"/>
    </source>
</evidence>
<dbReference type="eggNOG" id="ENOG502QUHE">
    <property type="taxonomic scope" value="Eukaryota"/>
</dbReference>
<feature type="region of interest" description="Disordered" evidence="3">
    <location>
        <begin position="307"/>
        <end position="385"/>
    </location>
</feature>
<feature type="compositionally biased region" description="Basic and acidic residues" evidence="3">
    <location>
        <begin position="339"/>
        <end position="385"/>
    </location>
</feature>
<sequence length="531" mass="61937">MDLIIMNAQKIDTPRGGVRRRKRNEQMNRAISTPSAAHRSRHTAEEDKVAAWTAHAHQLWTRSKAAHKHRDASLNNMRGELGKEVTEAEEHQRKLASQRKEEAALLMGQLSQVRQNVDSLRSMIQARGRGPEYIERLRGTMDSIENEIYLVRNQEQEHLEFLTSEEKTLNAELAALERSIQEWATSDGDNRVRPSTAGASLSSKQEAMPVQSKIGRMLSQPLLPPEVVAVDRILKEEGGSTGGWDDADHERFLRYRTQFKGQPHIYCAKTADDLPDHDLASVERHELWYTRYLTLLEKKREAIRSWRTNRQHEQEEQRTNTTVTKEEAPSRRPQSAKSSSRDADVSREEVKEKLQKWKESKENERLQKQEEEAKAERERAEREKLRKEKERLEKVMRVENYKKSKKAEEEAKKREEEFQQEQNKSKISAEQLERIRVRNKKQTEEHINLIRRKEEQERIKTQRMEALLEHVDAPKIDRDPNRLVAPTTASMAKSELESPDEKNTRGYYSIMRPNTVMHVAARATPTWRSGM</sequence>
<dbReference type="GeneID" id="17294086"/>
<dbReference type="PaxDb" id="55529-EKX37378"/>
<reference evidence="6" key="2">
    <citation type="submission" date="2012-11" db="EMBL/GenBank/DDBJ databases">
        <authorList>
            <person name="Kuo A."/>
            <person name="Curtis B.A."/>
            <person name="Tanifuji G."/>
            <person name="Burki F."/>
            <person name="Gruber A."/>
            <person name="Irimia M."/>
            <person name="Maruyama S."/>
            <person name="Arias M.C."/>
            <person name="Ball S.G."/>
            <person name="Gile G.H."/>
            <person name="Hirakawa Y."/>
            <person name="Hopkins J.F."/>
            <person name="Rensing S.A."/>
            <person name="Schmutz J."/>
            <person name="Symeonidi A."/>
            <person name="Elias M."/>
            <person name="Eveleigh R.J."/>
            <person name="Herman E.K."/>
            <person name="Klute M.J."/>
            <person name="Nakayama T."/>
            <person name="Obornik M."/>
            <person name="Reyes-Prieto A."/>
            <person name="Armbrust E.V."/>
            <person name="Aves S.J."/>
            <person name="Beiko R.G."/>
            <person name="Coutinho P."/>
            <person name="Dacks J.B."/>
            <person name="Durnford D.G."/>
            <person name="Fast N.M."/>
            <person name="Green B.R."/>
            <person name="Grisdale C."/>
            <person name="Hempe F."/>
            <person name="Henrissat B."/>
            <person name="Hoppner M.P."/>
            <person name="Ishida K.-I."/>
            <person name="Kim E."/>
            <person name="Koreny L."/>
            <person name="Kroth P.G."/>
            <person name="Liu Y."/>
            <person name="Malik S.-B."/>
            <person name="Maier U.G."/>
            <person name="McRose D."/>
            <person name="Mock T."/>
            <person name="Neilson J.A."/>
            <person name="Onodera N.T."/>
            <person name="Poole A.M."/>
            <person name="Pritham E.J."/>
            <person name="Richards T.A."/>
            <person name="Rocap G."/>
            <person name="Roy S.W."/>
            <person name="Sarai C."/>
            <person name="Schaack S."/>
            <person name="Shirato S."/>
            <person name="Slamovits C.H."/>
            <person name="Spencer D.F."/>
            <person name="Suzuki S."/>
            <person name="Worden A.Z."/>
            <person name="Zauner S."/>
            <person name="Barry K."/>
            <person name="Bell C."/>
            <person name="Bharti A.K."/>
            <person name="Crow J.A."/>
            <person name="Grimwood J."/>
            <person name="Kramer R."/>
            <person name="Lindquist E."/>
            <person name="Lucas S."/>
            <person name="Salamov A."/>
            <person name="McFadden G.I."/>
            <person name="Lane C.E."/>
            <person name="Keeling P.J."/>
            <person name="Gray M.W."/>
            <person name="Grigoriev I.V."/>
            <person name="Archibald J.M."/>
        </authorList>
    </citation>
    <scope>NUCLEOTIDE SEQUENCE</scope>
    <source>
        <strain evidence="6">CCMP2712</strain>
    </source>
</reference>
<evidence type="ECO:0000256" key="1">
    <source>
        <dbReference type="ARBA" id="ARBA00023054"/>
    </source>
</evidence>
<dbReference type="Proteomes" id="UP000011087">
    <property type="component" value="Unassembled WGS sequence"/>
</dbReference>
<gene>
    <name evidence="4" type="ORF">GUITHDRAFT_116491</name>
</gene>